<name>A0A0R3TFL1_RODNA</name>
<keyword evidence="6" id="KW-1185">Reference proteome</keyword>
<evidence type="ECO:0000259" key="4">
    <source>
        <dbReference type="PROSITE" id="PS51339"/>
    </source>
</evidence>
<evidence type="ECO:0000313" key="5">
    <source>
        <dbReference type="EMBL" id="VDO01705.1"/>
    </source>
</evidence>
<feature type="coiled-coil region" evidence="2">
    <location>
        <begin position="122"/>
        <end position="149"/>
    </location>
</feature>
<sequence>MPCQTNGLIGPNRTQEPSTNQKTMGHVYLCDFASFIGDCDAMRKNIPNLKKKPSFWSYISSPEVNKTIQNCLYAPPDKDADPDSKICWPCVNSHAINVWREVYQRVLLPNPCTIWSAPREALAEANSKYKSALETVRNLEEILNDLVNMASEKNLLL</sequence>
<dbReference type="WBParaSite" id="HNAJ_0000585201-mRNA-1">
    <property type="protein sequence ID" value="HNAJ_0000585201-mRNA-1"/>
    <property type="gene ID" value="HNAJ_0000585201"/>
</dbReference>
<organism evidence="7">
    <name type="scientific">Rodentolepis nana</name>
    <name type="common">Dwarf tapeworm</name>
    <name type="synonym">Hymenolepis nana</name>
    <dbReference type="NCBI Taxonomy" id="102285"/>
    <lineage>
        <taxon>Eukaryota</taxon>
        <taxon>Metazoa</taxon>
        <taxon>Spiralia</taxon>
        <taxon>Lophotrochozoa</taxon>
        <taxon>Platyhelminthes</taxon>
        <taxon>Cestoda</taxon>
        <taxon>Eucestoda</taxon>
        <taxon>Cyclophyllidea</taxon>
        <taxon>Hymenolepididae</taxon>
        <taxon>Rodentolepis</taxon>
    </lineage>
</organism>
<evidence type="ECO:0000256" key="3">
    <source>
        <dbReference type="SAM" id="MobiDB-lite"/>
    </source>
</evidence>
<feature type="region of interest" description="Disordered" evidence="3">
    <location>
        <begin position="1"/>
        <end position="20"/>
    </location>
</feature>
<dbReference type="AlphaFoldDB" id="A0A0R3TFL1"/>
<accession>A0A0R3TFL1</accession>
<protein>
    <submittedName>
        <fullName evidence="7">Myotubularin phosphatase domain-containing protein</fullName>
    </submittedName>
</protein>
<dbReference type="STRING" id="102285.A0A0R3TFL1"/>
<comment type="similarity">
    <text evidence="1">Belongs to the protein-tyrosine phosphatase family. Non-receptor class myotubularin subfamily.</text>
</comment>
<reference evidence="5 6" key="2">
    <citation type="submission" date="2018-11" db="EMBL/GenBank/DDBJ databases">
        <authorList>
            <consortium name="Pathogen Informatics"/>
        </authorList>
    </citation>
    <scope>NUCLEOTIDE SEQUENCE [LARGE SCALE GENOMIC DNA]</scope>
</reference>
<evidence type="ECO:0000313" key="7">
    <source>
        <dbReference type="WBParaSite" id="HNAJ_0000585201-mRNA-1"/>
    </source>
</evidence>
<proteinExistence type="inferred from homology"/>
<dbReference type="Proteomes" id="UP000278807">
    <property type="component" value="Unassembled WGS sequence"/>
</dbReference>
<feature type="domain" description="Myotubularin phosphatase" evidence="4">
    <location>
        <begin position="26"/>
        <end position="103"/>
    </location>
</feature>
<dbReference type="InterPro" id="IPR010569">
    <property type="entry name" value="Myotubularin-like_Pase_dom"/>
</dbReference>
<evidence type="ECO:0000256" key="1">
    <source>
        <dbReference type="ARBA" id="ARBA00007471"/>
    </source>
</evidence>
<dbReference type="PROSITE" id="PS51339">
    <property type="entry name" value="PPASE_MYOTUBULARIN"/>
    <property type="match status" value="1"/>
</dbReference>
<dbReference type="SUPFAM" id="SSF52799">
    <property type="entry name" value="(Phosphotyrosine protein) phosphatases II"/>
    <property type="match status" value="1"/>
</dbReference>
<dbReference type="EMBL" id="UZAE01005546">
    <property type="protein sequence ID" value="VDO01705.1"/>
    <property type="molecule type" value="Genomic_DNA"/>
</dbReference>
<evidence type="ECO:0000313" key="6">
    <source>
        <dbReference type="Proteomes" id="UP000278807"/>
    </source>
</evidence>
<reference evidence="7" key="1">
    <citation type="submission" date="2017-02" db="UniProtKB">
        <authorList>
            <consortium name="WormBaseParasite"/>
        </authorList>
    </citation>
    <scope>IDENTIFICATION</scope>
</reference>
<keyword evidence="2" id="KW-0175">Coiled coil</keyword>
<gene>
    <name evidence="5" type="ORF">HNAJ_LOCUS5846</name>
</gene>
<dbReference type="InterPro" id="IPR029021">
    <property type="entry name" value="Prot-tyrosine_phosphatase-like"/>
</dbReference>
<evidence type="ECO:0000256" key="2">
    <source>
        <dbReference type="SAM" id="Coils"/>
    </source>
</evidence>